<feature type="domain" description="Thioredoxin" evidence="5">
    <location>
        <begin position="386"/>
        <end position="535"/>
    </location>
</feature>
<dbReference type="EMBL" id="SNRY01003396">
    <property type="protein sequence ID" value="KAA6321132.1"/>
    <property type="molecule type" value="Genomic_DNA"/>
</dbReference>
<keyword evidence="3" id="KW-1015">Disulfide bond</keyword>
<dbReference type="InterPro" id="IPR013740">
    <property type="entry name" value="Redoxin"/>
</dbReference>
<dbReference type="PROSITE" id="PS51352">
    <property type="entry name" value="THIOREDOXIN_2"/>
    <property type="match status" value="1"/>
</dbReference>
<dbReference type="PANTHER" id="PTHR42852:SF6">
    <property type="entry name" value="THIOL:DISULFIDE INTERCHANGE PROTEIN DSBE"/>
    <property type="match status" value="1"/>
</dbReference>
<comment type="caution">
    <text evidence="6">The sequence shown here is derived from an EMBL/GenBank/DDBJ whole genome shotgun (WGS) entry which is preliminary data.</text>
</comment>
<dbReference type="InterPro" id="IPR050553">
    <property type="entry name" value="Thioredoxin_ResA/DsbE_sf"/>
</dbReference>
<evidence type="ECO:0000256" key="4">
    <source>
        <dbReference type="ARBA" id="ARBA00023284"/>
    </source>
</evidence>
<dbReference type="GO" id="GO:0016491">
    <property type="term" value="F:oxidoreductase activity"/>
    <property type="evidence" value="ECO:0007669"/>
    <property type="project" value="InterPro"/>
</dbReference>
<name>A0A5J4QHX5_9ZZZZ</name>
<proteinExistence type="predicted"/>
<dbReference type="PANTHER" id="PTHR42852">
    <property type="entry name" value="THIOL:DISULFIDE INTERCHANGE PROTEIN DSBE"/>
    <property type="match status" value="1"/>
</dbReference>
<dbReference type="SUPFAM" id="SSF52833">
    <property type="entry name" value="Thioredoxin-like"/>
    <property type="match status" value="1"/>
</dbReference>
<dbReference type="GO" id="GO:0030313">
    <property type="term" value="C:cell envelope"/>
    <property type="evidence" value="ECO:0007669"/>
    <property type="project" value="UniProtKB-SubCell"/>
</dbReference>
<organism evidence="6">
    <name type="scientific">termite gut metagenome</name>
    <dbReference type="NCBI Taxonomy" id="433724"/>
    <lineage>
        <taxon>unclassified sequences</taxon>
        <taxon>metagenomes</taxon>
        <taxon>organismal metagenomes</taxon>
    </lineage>
</organism>
<keyword evidence="4" id="KW-0676">Redox-active center</keyword>
<sequence>MAGWYKLIFPALPASVSSVDFSEGGNISGAFKIWGIQLKSETLSQLTLPKETMPDIHAVLPEPKLKGGTAQFKGQILGYQKGMPIELNVAVRNLIDYDPTDIVLRLNEDGTFSGEIPVYTSHVAVVRYAGKGFDCFLAPCETTSLTINPYEIFRTQSRLRKEEKPYGKPVYYGGYLASLSQELVVVKPQLPSIGDENFAEQLLNDLNGKNEEEVKEYFLTKHREKTELIAGLAVSPACKQVLRCETNLLDAYLISQTFSLVSEAYVFNNKLEKREEVQEYYDTRTNKLPDNFFDILKDLLSANETTVFYCPEVFHYIYAWGELEFEDTLARLLGTNQGILFDWLHTVAISRQIDDFIPINNDKIAQLNSPFREIIKAKNDDLLAKIETNKKKTGFTVNASGEVSNEDLFLSIISKYRGKVILVDVWATWCGPCITANKAIKPLKEEWVEKAGKDIVYVYIAGENSPLETWKNAIPDLKGEHFRLTNQQWAYFISEFKIGRVPTYFIIDREGNITSKMTGFPGVNVVKSKLTELMNK</sequence>
<accession>A0A5J4QHX5</accession>
<dbReference type="Gene3D" id="3.40.30.10">
    <property type="entry name" value="Glutaredoxin"/>
    <property type="match status" value="1"/>
</dbReference>
<dbReference type="GO" id="GO:0017004">
    <property type="term" value="P:cytochrome complex assembly"/>
    <property type="evidence" value="ECO:0007669"/>
    <property type="project" value="UniProtKB-KW"/>
</dbReference>
<dbReference type="CDD" id="cd02966">
    <property type="entry name" value="TlpA_like_family"/>
    <property type="match status" value="1"/>
</dbReference>
<dbReference type="AlphaFoldDB" id="A0A5J4QHX5"/>
<evidence type="ECO:0000256" key="1">
    <source>
        <dbReference type="ARBA" id="ARBA00004196"/>
    </source>
</evidence>
<evidence type="ECO:0000256" key="3">
    <source>
        <dbReference type="ARBA" id="ARBA00023157"/>
    </source>
</evidence>
<protein>
    <submittedName>
        <fullName evidence="6">Thiol-disulfide oxidoreductase ResA</fullName>
    </submittedName>
</protein>
<evidence type="ECO:0000259" key="5">
    <source>
        <dbReference type="PROSITE" id="PS51352"/>
    </source>
</evidence>
<evidence type="ECO:0000256" key="2">
    <source>
        <dbReference type="ARBA" id="ARBA00022748"/>
    </source>
</evidence>
<dbReference type="InterPro" id="IPR013766">
    <property type="entry name" value="Thioredoxin_domain"/>
</dbReference>
<dbReference type="Pfam" id="PF08534">
    <property type="entry name" value="Redoxin"/>
    <property type="match status" value="1"/>
</dbReference>
<gene>
    <name evidence="6" type="ORF">EZS27_029181</name>
</gene>
<dbReference type="InterPro" id="IPR036249">
    <property type="entry name" value="Thioredoxin-like_sf"/>
</dbReference>
<keyword evidence="2" id="KW-0201">Cytochrome c-type biogenesis</keyword>
<reference evidence="6" key="1">
    <citation type="submission" date="2019-03" db="EMBL/GenBank/DDBJ databases">
        <title>Single cell metagenomics reveals metabolic interactions within the superorganism composed of flagellate Streblomastix strix and complex community of Bacteroidetes bacteria on its surface.</title>
        <authorList>
            <person name="Treitli S.C."/>
            <person name="Kolisko M."/>
            <person name="Husnik F."/>
            <person name="Keeling P."/>
            <person name="Hampl V."/>
        </authorList>
    </citation>
    <scope>NUCLEOTIDE SEQUENCE</scope>
    <source>
        <strain evidence="6">STM</strain>
    </source>
</reference>
<evidence type="ECO:0000313" key="6">
    <source>
        <dbReference type="EMBL" id="KAA6321132.1"/>
    </source>
</evidence>
<comment type="subcellular location">
    <subcellularLocation>
        <location evidence="1">Cell envelope</location>
    </subcellularLocation>
</comment>